<evidence type="ECO:0000313" key="2">
    <source>
        <dbReference type="Proteomes" id="UP000290365"/>
    </source>
</evidence>
<reference evidence="1 2" key="1">
    <citation type="submission" date="2019-01" db="EMBL/GenBank/DDBJ databases">
        <title>Ktedonosporobacter rubrisoli SCAWS-G2.</title>
        <authorList>
            <person name="Huang Y."/>
            <person name="Yan B."/>
        </authorList>
    </citation>
    <scope>NUCLEOTIDE SEQUENCE [LARGE SCALE GENOMIC DNA]</scope>
    <source>
        <strain evidence="1 2">SCAWS-G2</strain>
    </source>
</reference>
<dbReference type="KEGG" id="kbs:EPA93_35145"/>
<gene>
    <name evidence="1" type="ORF">EPA93_35145</name>
</gene>
<dbReference type="NCBIfam" id="TIGR03898">
    <property type="entry name" value="lanti_MRSA_kill"/>
    <property type="match status" value="1"/>
</dbReference>
<dbReference type="InterPro" id="IPR027635">
    <property type="entry name" value="Lantibiotic2_lead_pep_dom"/>
</dbReference>
<organism evidence="1 2">
    <name type="scientific">Ktedonosporobacter rubrisoli</name>
    <dbReference type="NCBI Taxonomy" id="2509675"/>
    <lineage>
        <taxon>Bacteria</taxon>
        <taxon>Bacillati</taxon>
        <taxon>Chloroflexota</taxon>
        <taxon>Ktedonobacteria</taxon>
        <taxon>Ktedonobacterales</taxon>
        <taxon>Ktedonosporobacteraceae</taxon>
        <taxon>Ktedonosporobacter</taxon>
    </lineage>
</organism>
<dbReference type="GO" id="GO:0042742">
    <property type="term" value="P:defense response to bacterium"/>
    <property type="evidence" value="ECO:0007669"/>
    <property type="project" value="InterPro"/>
</dbReference>
<dbReference type="OrthoDB" id="3539673at2"/>
<protein>
    <submittedName>
        <fullName evidence="1">Mersacidin/lichenicidin family type 2 lantibiotic</fullName>
    </submittedName>
</protein>
<keyword evidence="2" id="KW-1185">Reference proteome</keyword>
<sequence length="80" mass="8489">MKFDIVRAWKDESYRESLSEEERALLPENPAGVELSESSLETVYGAHGGNSGGQQTFNLLLACNSVAVLAGAQCNNGSNG</sequence>
<proteinExistence type="predicted"/>
<dbReference type="RefSeq" id="WP_129891989.1">
    <property type="nucleotide sequence ID" value="NZ_CP035758.1"/>
</dbReference>
<dbReference type="EMBL" id="CP035758">
    <property type="protein sequence ID" value="QBD80927.1"/>
    <property type="molecule type" value="Genomic_DNA"/>
</dbReference>
<evidence type="ECO:0000313" key="1">
    <source>
        <dbReference type="EMBL" id="QBD80927.1"/>
    </source>
</evidence>
<dbReference type="Proteomes" id="UP000290365">
    <property type="component" value="Chromosome"/>
</dbReference>
<accession>A0A4P6JYV2</accession>
<dbReference type="AlphaFoldDB" id="A0A4P6JYV2"/>
<name>A0A4P6JYV2_KTERU</name>